<evidence type="ECO:0000256" key="1">
    <source>
        <dbReference type="ARBA" id="ARBA00022729"/>
    </source>
</evidence>
<dbReference type="STRING" id="1754192.A0A1Y1XJ07"/>
<comment type="caution">
    <text evidence="7">The sequence shown here is derived from an EMBL/GenBank/DDBJ whole genome shotgun (WGS) entry which is preliminary data.</text>
</comment>
<feature type="domain" description="CBM1" evidence="5">
    <location>
        <begin position="708"/>
        <end position="744"/>
    </location>
</feature>
<dbReference type="Gene3D" id="3.90.1220.10">
    <property type="entry name" value="Cellulose docking domain, dockering"/>
    <property type="match status" value="3"/>
</dbReference>
<dbReference type="OrthoDB" id="2140755at2759"/>
<dbReference type="InterPro" id="IPR002883">
    <property type="entry name" value="CBM10/Dockerin_dom"/>
</dbReference>
<dbReference type="GO" id="GO:0030248">
    <property type="term" value="F:cellulose binding"/>
    <property type="evidence" value="ECO:0007669"/>
    <property type="project" value="InterPro"/>
</dbReference>
<dbReference type="Proteomes" id="UP000193944">
    <property type="component" value="Unassembled WGS sequence"/>
</dbReference>
<dbReference type="AlphaFoldDB" id="A0A1Y1XJ07"/>
<dbReference type="InterPro" id="IPR000254">
    <property type="entry name" value="CBD"/>
</dbReference>
<evidence type="ECO:0000259" key="5">
    <source>
        <dbReference type="PROSITE" id="PS51164"/>
    </source>
</evidence>
<dbReference type="Pfam" id="PF00149">
    <property type="entry name" value="Metallophos"/>
    <property type="match status" value="1"/>
</dbReference>
<dbReference type="InterPro" id="IPR035971">
    <property type="entry name" value="CBD_sf"/>
</dbReference>
<reference evidence="7 8" key="1">
    <citation type="submission" date="2016-08" db="EMBL/GenBank/DDBJ databases">
        <title>A Parts List for Fungal Cellulosomes Revealed by Comparative Genomics.</title>
        <authorList>
            <consortium name="DOE Joint Genome Institute"/>
            <person name="Haitjema C.H."/>
            <person name="Gilmore S.P."/>
            <person name="Henske J.K."/>
            <person name="Solomon K.V."/>
            <person name="De Groot R."/>
            <person name="Kuo A."/>
            <person name="Mondo S.J."/>
            <person name="Salamov A.A."/>
            <person name="Labutti K."/>
            <person name="Zhao Z."/>
            <person name="Chiniquy J."/>
            <person name="Barry K."/>
            <person name="Brewer H.M."/>
            <person name="Purvine S.O."/>
            <person name="Wright A.T."/>
            <person name="Boxma B."/>
            <person name="Van Alen T."/>
            <person name="Hackstein J.H."/>
            <person name="Baker S.E."/>
            <person name="Grigoriev I.V."/>
            <person name="O'Malley M.A."/>
        </authorList>
    </citation>
    <scope>NUCLEOTIDE SEQUENCE [LARGE SCALE GENOMIC DNA]</scope>
    <source>
        <strain evidence="7 8">S4</strain>
    </source>
</reference>
<evidence type="ECO:0000259" key="6">
    <source>
        <dbReference type="PROSITE" id="PS51763"/>
    </source>
</evidence>
<dbReference type="PROSITE" id="PS00562">
    <property type="entry name" value="CBM1_1"/>
    <property type="match status" value="1"/>
</dbReference>
<proteinExistence type="predicted"/>
<keyword evidence="1 4" id="KW-0732">Signal</keyword>
<dbReference type="PROSITE" id="PS51164">
    <property type="entry name" value="CBM1_2"/>
    <property type="match status" value="1"/>
</dbReference>
<feature type="chain" id="PRO_5012982765" evidence="4">
    <location>
        <begin position="17"/>
        <end position="748"/>
    </location>
</feature>
<dbReference type="GO" id="GO:0005975">
    <property type="term" value="P:carbohydrate metabolic process"/>
    <property type="evidence" value="ECO:0007669"/>
    <property type="project" value="InterPro"/>
</dbReference>
<dbReference type="GO" id="GO:0005576">
    <property type="term" value="C:extracellular region"/>
    <property type="evidence" value="ECO:0007669"/>
    <property type="project" value="InterPro"/>
</dbReference>
<dbReference type="SUPFAM" id="SSF64571">
    <property type="entry name" value="Cellulose docking domain, dockering"/>
    <property type="match status" value="3"/>
</dbReference>
<dbReference type="Gene3D" id="3.60.21.10">
    <property type="match status" value="1"/>
</dbReference>
<dbReference type="PANTHER" id="PTHR45867">
    <property type="entry name" value="PURPLE ACID PHOSPHATASE"/>
    <property type="match status" value="1"/>
</dbReference>
<dbReference type="InterPro" id="IPR029052">
    <property type="entry name" value="Metallo-depent_PP-like"/>
</dbReference>
<gene>
    <name evidence="7" type="ORF">BCR32DRAFT_290524</name>
</gene>
<dbReference type="PANTHER" id="PTHR45867:SF3">
    <property type="entry name" value="ACID PHOSPHATASE TYPE 7"/>
    <property type="match status" value="1"/>
</dbReference>
<evidence type="ECO:0000313" key="8">
    <source>
        <dbReference type="Proteomes" id="UP000193944"/>
    </source>
</evidence>
<sequence length="748" mass="85126">MKTLLILPLLCAFVKAATENSNSDSDEFYNGYDCWSWTVMETPEHYGYRWGREKNGAWCGMVDSIPSWNDREYFSLYKDEWKEFKVKWDTEYKFNFERVSIYPSEDESMLNFAWYTRTPTDSFIRVSQNEDMTDYTEFTGTSEYIRIYLGEKFYTNKVTIKGLNRKSTYYYQRKMNNKWETPVKLNTYDPENFKFLFVGDPQIGGSVTHVAYGMRRPLGIDDSTRNDAFNWNKTVSRALELTKEPSVLLSAGDQVDTMGHTLYQEIEYSAFFLPEPLKSLPVAAAVGNHEATVENFKNHFNVPNPYTTPENTEIVPGYSNFFKYNNVLVVVIESNYANPNDVTAVITNAVEKYPDVDWRIALFHHDIYSNGANHSHVDDEIKKLRPVLTKLFSKYQFDLVINGHDHIYSASKFISYDETKNDEVDSDGLFSGYSINEISNKETYINPKGTLFVTANCSSGSKHYPLLKEEVDYIHFSNQTYTTTFVDTFNLTDGPYIIEKTAKNITTTPTPVKPVTTTTTTTTTTTIPSTPTDTPSECWSLKKGFECCQPGAIIAFIDDDGKWGIENGKWCGIIEQPTEECWSLAEGYPCCEKSSSYNYTDKNGKKWGIENRNWCGIVEEKCWSEQYGFPCCQTTNKVISEDSFGKWGVENKSWCGITNTNIANTTTTTNKITTTTTTTTTTTKKTTTTTTKKTTTTTTTIVTPKPTECAGNWNTCGGQGYNGPTCCNSGYYCKEVNQYYSQCVPDGQ</sequence>
<dbReference type="SMART" id="SM00236">
    <property type="entry name" value="fCBD"/>
    <property type="match status" value="1"/>
</dbReference>
<name>A0A1Y1XJ07_9FUNG</name>
<organism evidence="7 8">
    <name type="scientific">Anaeromyces robustus</name>
    <dbReference type="NCBI Taxonomy" id="1754192"/>
    <lineage>
        <taxon>Eukaryota</taxon>
        <taxon>Fungi</taxon>
        <taxon>Fungi incertae sedis</taxon>
        <taxon>Chytridiomycota</taxon>
        <taxon>Chytridiomycota incertae sedis</taxon>
        <taxon>Neocallimastigomycetes</taxon>
        <taxon>Neocallimastigales</taxon>
        <taxon>Neocallimastigaceae</taxon>
        <taxon>Anaeromyces</taxon>
    </lineage>
</organism>
<dbReference type="EMBL" id="MCFG01000031">
    <property type="protein sequence ID" value="ORX85741.1"/>
    <property type="molecule type" value="Genomic_DNA"/>
</dbReference>
<keyword evidence="2" id="KW-0677">Repeat</keyword>
<evidence type="ECO:0000256" key="2">
    <source>
        <dbReference type="ARBA" id="ARBA00022737"/>
    </source>
</evidence>
<feature type="signal peptide" evidence="4">
    <location>
        <begin position="1"/>
        <end position="16"/>
    </location>
</feature>
<evidence type="ECO:0000313" key="7">
    <source>
        <dbReference type="EMBL" id="ORX85741.1"/>
    </source>
</evidence>
<dbReference type="PROSITE" id="PS51763">
    <property type="entry name" value="CBM10"/>
    <property type="match status" value="3"/>
</dbReference>
<dbReference type="Pfam" id="PF02013">
    <property type="entry name" value="CBM_10"/>
    <property type="match status" value="3"/>
</dbReference>
<accession>A0A1Y1XJ07</accession>
<protein>
    <submittedName>
        <fullName evidence="7">Metallo-dependent phosphatase</fullName>
    </submittedName>
</protein>
<dbReference type="InterPro" id="IPR009034">
    <property type="entry name" value="Dockerin_dom_fun_sf"/>
</dbReference>
<feature type="domain" description="CBM10" evidence="6">
    <location>
        <begin position="621"/>
        <end position="658"/>
    </location>
</feature>
<feature type="domain" description="CBM10" evidence="6">
    <location>
        <begin position="580"/>
        <end position="618"/>
    </location>
</feature>
<reference evidence="7 8" key="2">
    <citation type="submission" date="2016-08" db="EMBL/GenBank/DDBJ databases">
        <title>Pervasive Adenine N6-methylation of Active Genes in Fungi.</title>
        <authorList>
            <consortium name="DOE Joint Genome Institute"/>
            <person name="Mondo S.J."/>
            <person name="Dannebaum R.O."/>
            <person name="Kuo R.C."/>
            <person name="Labutti K."/>
            <person name="Haridas S."/>
            <person name="Kuo A."/>
            <person name="Salamov A."/>
            <person name="Ahrendt S.R."/>
            <person name="Lipzen A."/>
            <person name="Sullivan W."/>
            <person name="Andreopoulos W.B."/>
            <person name="Clum A."/>
            <person name="Lindquist E."/>
            <person name="Daum C."/>
            <person name="Ramamoorthy G.K."/>
            <person name="Gryganskyi A."/>
            <person name="Culley D."/>
            <person name="Magnuson J.K."/>
            <person name="James T.Y."/>
            <person name="O'Malley M.A."/>
            <person name="Stajich J.E."/>
            <person name="Spatafora J.W."/>
            <person name="Visel A."/>
            <person name="Grigoriev I.V."/>
        </authorList>
    </citation>
    <scope>NUCLEOTIDE SEQUENCE [LARGE SCALE GENOMIC DNA]</scope>
    <source>
        <strain evidence="7 8">S4</strain>
    </source>
</reference>
<dbReference type="InterPro" id="IPR004843">
    <property type="entry name" value="Calcineurin-like_PHP"/>
</dbReference>
<keyword evidence="8" id="KW-1185">Reference proteome</keyword>
<dbReference type="SUPFAM" id="SSF57180">
    <property type="entry name" value="Cellulose-binding domain"/>
    <property type="match status" value="1"/>
</dbReference>
<evidence type="ECO:0000256" key="4">
    <source>
        <dbReference type="SAM" id="SignalP"/>
    </source>
</evidence>
<feature type="domain" description="CBM10" evidence="6">
    <location>
        <begin position="537"/>
        <end position="574"/>
    </location>
</feature>
<dbReference type="SUPFAM" id="SSF56300">
    <property type="entry name" value="Metallo-dependent phosphatases"/>
    <property type="match status" value="1"/>
</dbReference>
<dbReference type="Pfam" id="PF00734">
    <property type="entry name" value="CBM_1"/>
    <property type="match status" value="1"/>
</dbReference>
<dbReference type="GO" id="GO:0003993">
    <property type="term" value="F:acid phosphatase activity"/>
    <property type="evidence" value="ECO:0007669"/>
    <property type="project" value="InterPro"/>
</dbReference>
<keyword evidence="3" id="KW-0378">Hydrolase</keyword>
<dbReference type="GO" id="GO:0046872">
    <property type="term" value="F:metal ion binding"/>
    <property type="evidence" value="ECO:0007669"/>
    <property type="project" value="InterPro"/>
</dbReference>
<evidence type="ECO:0000256" key="3">
    <source>
        <dbReference type="ARBA" id="ARBA00022801"/>
    </source>
</evidence>